<evidence type="ECO:0000313" key="3">
    <source>
        <dbReference type="EMBL" id="SDE28614.1"/>
    </source>
</evidence>
<evidence type="ECO:0000259" key="2">
    <source>
        <dbReference type="Pfam" id="PF08327"/>
    </source>
</evidence>
<dbReference type="Pfam" id="PF08327">
    <property type="entry name" value="AHSA1"/>
    <property type="match status" value="1"/>
</dbReference>
<evidence type="ECO:0000256" key="1">
    <source>
        <dbReference type="ARBA" id="ARBA00006817"/>
    </source>
</evidence>
<dbReference type="OrthoDB" id="6624781at2"/>
<dbReference type="Gene3D" id="3.30.530.20">
    <property type="match status" value="1"/>
</dbReference>
<accession>A0A1G7BND8</accession>
<dbReference type="SUPFAM" id="SSF55961">
    <property type="entry name" value="Bet v1-like"/>
    <property type="match status" value="1"/>
</dbReference>
<keyword evidence="4" id="KW-1185">Reference proteome</keyword>
<protein>
    <submittedName>
        <fullName evidence="3">Activator of Hsp90 ATPase homolog 1-like protein</fullName>
    </submittedName>
</protein>
<feature type="domain" description="Activator of Hsp90 ATPase homologue 1/2-like C-terminal" evidence="2">
    <location>
        <begin position="15"/>
        <end position="150"/>
    </location>
</feature>
<dbReference type="InterPro" id="IPR013538">
    <property type="entry name" value="ASHA1/2-like_C"/>
</dbReference>
<dbReference type="InterPro" id="IPR023393">
    <property type="entry name" value="START-like_dom_sf"/>
</dbReference>
<dbReference type="STRING" id="675864.SAMN04489747_3016"/>
<dbReference type="AlphaFoldDB" id="A0A1G7BND8"/>
<reference evidence="3 4" key="1">
    <citation type="submission" date="2016-10" db="EMBL/GenBank/DDBJ databases">
        <authorList>
            <person name="de Groot N.N."/>
        </authorList>
    </citation>
    <scope>NUCLEOTIDE SEQUENCE [LARGE SCALE GENOMIC DNA]</scope>
    <source>
        <strain evidence="3 4">MON 2.2</strain>
    </source>
</reference>
<dbReference type="EMBL" id="LT629688">
    <property type="protein sequence ID" value="SDE28614.1"/>
    <property type="molecule type" value="Genomic_DNA"/>
</dbReference>
<dbReference type="RefSeq" id="WP_090594680.1">
    <property type="nucleotide sequence ID" value="NZ_LT629688.1"/>
</dbReference>
<sequence length="159" mass="17501">MTQHDGSISVTRSIDAPAKDVFEVLTLPRRHKELDGSGFVVSDDHTDRITGVGQVFTMNMQGDHMGGEYQTDNHVTAYDPNHMVGWKTAPAGTEPPGWEWLWELKSTSSDSTDVTLTYDWSKVTDRELLKKVGFPLVSQDQLEDSLNALASAVGPTHSA</sequence>
<gene>
    <name evidence="3" type="ORF">SAMN04489747_3016</name>
</gene>
<comment type="similarity">
    <text evidence="1">Belongs to the AHA1 family.</text>
</comment>
<name>A0A1G7BND8_9ACTN</name>
<evidence type="ECO:0000313" key="4">
    <source>
        <dbReference type="Proteomes" id="UP000198546"/>
    </source>
</evidence>
<dbReference type="CDD" id="cd07825">
    <property type="entry name" value="SRPBCC_7"/>
    <property type="match status" value="1"/>
</dbReference>
<proteinExistence type="inferred from homology"/>
<dbReference type="Proteomes" id="UP000198546">
    <property type="component" value="Chromosome i"/>
</dbReference>
<organism evidence="3 4">
    <name type="scientific">Auraticoccus monumenti</name>
    <dbReference type="NCBI Taxonomy" id="675864"/>
    <lineage>
        <taxon>Bacteria</taxon>
        <taxon>Bacillati</taxon>
        <taxon>Actinomycetota</taxon>
        <taxon>Actinomycetes</taxon>
        <taxon>Propionibacteriales</taxon>
        <taxon>Propionibacteriaceae</taxon>
        <taxon>Auraticoccus</taxon>
    </lineage>
</organism>